<dbReference type="RefSeq" id="WP_160720007.1">
    <property type="nucleotide sequence ID" value="NZ_SUMG01000005.1"/>
</dbReference>
<evidence type="ECO:0000313" key="3">
    <source>
        <dbReference type="EMBL" id="NBG87966.1"/>
    </source>
</evidence>
<dbReference type="PANTHER" id="PTHR47245:SF2">
    <property type="entry name" value="PEPTIDYL-PROLYL CIS-TRANS ISOMERASE HP_0175-RELATED"/>
    <property type="match status" value="1"/>
</dbReference>
<reference evidence="3 4" key="1">
    <citation type="submission" date="2019-04" db="EMBL/GenBank/DDBJ databases">
        <title>Isachenkonia alkalipeptolytica gen. nov. sp. nov. a new anaerobic, alkiliphilic organothrophic bacterium capable to reduce synthesized ferrihydrite isolated from a soda lake.</title>
        <authorList>
            <person name="Toshchakov S.V."/>
            <person name="Zavarzina D.G."/>
            <person name="Zhilina T.N."/>
            <person name="Kostrikina N.A."/>
            <person name="Kublanov I.V."/>
        </authorList>
    </citation>
    <scope>NUCLEOTIDE SEQUENCE [LARGE SCALE GENOMIC DNA]</scope>
    <source>
        <strain evidence="3 4">Z-1701</strain>
    </source>
</reference>
<accession>A0AA43XKG4</accession>
<dbReference type="Pfam" id="PF13624">
    <property type="entry name" value="SurA_N_3"/>
    <property type="match status" value="1"/>
</dbReference>
<gene>
    <name evidence="3" type="ORF">ISALK_05580</name>
</gene>
<dbReference type="EMBL" id="SUMG01000005">
    <property type="protein sequence ID" value="NBG87966.1"/>
    <property type="molecule type" value="Genomic_DNA"/>
</dbReference>
<sequence>MKKSILWLLPILFIALLSFSGCEDEMETGSEDNPVDEQENGIDPDYDTEKVLVRVNGDEITQGDFDTYILQLKHQYEEQQGLDLDDPQHGDIAEELKIRAMNDLIEQRALVQRSEELDLTVPSSFVDQQIQGIIQQQGSEEEFESFLENRELTREDLEVLIEEDQLITAVYEQELDLNNISYDEEELDALYDRFVKQREDMGREPESFEEVEDELAQSLIQRRRQEVQRNYVENLIDNSDIEYFFN</sequence>
<evidence type="ECO:0000313" key="4">
    <source>
        <dbReference type="Proteomes" id="UP000449710"/>
    </source>
</evidence>
<dbReference type="Proteomes" id="UP000449710">
    <property type="component" value="Unassembled WGS sequence"/>
</dbReference>
<dbReference type="SUPFAM" id="SSF109998">
    <property type="entry name" value="Triger factor/SurA peptide-binding domain-like"/>
    <property type="match status" value="1"/>
</dbReference>
<evidence type="ECO:0000256" key="1">
    <source>
        <dbReference type="SAM" id="MobiDB-lite"/>
    </source>
</evidence>
<name>A0AA43XKG4_9CLOT</name>
<dbReference type="PANTHER" id="PTHR47245">
    <property type="entry name" value="PEPTIDYLPROLYL ISOMERASE"/>
    <property type="match status" value="1"/>
</dbReference>
<proteinExistence type="predicted"/>
<evidence type="ECO:0008006" key="5">
    <source>
        <dbReference type="Google" id="ProtNLM"/>
    </source>
</evidence>
<dbReference type="InterPro" id="IPR050245">
    <property type="entry name" value="PrsA_foldase"/>
</dbReference>
<keyword evidence="2" id="KW-0732">Signal</keyword>
<dbReference type="InterPro" id="IPR027304">
    <property type="entry name" value="Trigger_fact/SurA_dom_sf"/>
</dbReference>
<keyword evidence="4" id="KW-1185">Reference proteome</keyword>
<feature type="region of interest" description="Disordered" evidence="1">
    <location>
        <begin position="25"/>
        <end position="44"/>
    </location>
</feature>
<dbReference type="PROSITE" id="PS51257">
    <property type="entry name" value="PROKAR_LIPOPROTEIN"/>
    <property type="match status" value="1"/>
</dbReference>
<dbReference type="Gene3D" id="1.10.4030.10">
    <property type="entry name" value="Porin chaperone SurA, peptide-binding domain"/>
    <property type="match status" value="1"/>
</dbReference>
<feature type="chain" id="PRO_5041260099" description="Peptidylprolyl isomerase" evidence="2">
    <location>
        <begin position="24"/>
        <end position="246"/>
    </location>
</feature>
<protein>
    <recommendedName>
        <fullName evidence="5">Peptidylprolyl isomerase</fullName>
    </recommendedName>
</protein>
<dbReference type="AlphaFoldDB" id="A0AA43XKG4"/>
<feature type="signal peptide" evidence="2">
    <location>
        <begin position="1"/>
        <end position="23"/>
    </location>
</feature>
<organism evidence="3 4">
    <name type="scientific">Isachenkonia alkalipeptolytica</name>
    <dbReference type="NCBI Taxonomy" id="2565777"/>
    <lineage>
        <taxon>Bacteria</taxon>
        <taxon>Bacillati</taxon>
        <taxon>Bacillota</taxon>
        <taxon>Clostridia</taxon>
        <taxon>Eubacteriales</taxon>
        <taxon>Clostridiaceae</taxon>
        <taxon>Isachenkonia</taxon>
    </lineage>
</organism>
<evidence type="ECO:0000256" key="2">
    <source>
        <dbReference type="SAM" id="SignalP"/>
    </source>
</evidence>
<comment type="caution">
    <text evidence="3">The sequence shown here is derived from an EMBL/GenBank/DDBJ whole genome shotgun (WGS) entry which is preliminary data.</text>
</comment>